<evidence type="ECO:0000256" key="2">
    <source>
        <dbReference type="ARBA" id="ARBA00022801"/>
    </source>
</evidence>
<dbReference type="AlphaFoldDB" id="A0A8S0ZFW4"/>
<dbReference type="PANTHER" id="PTHR43798">
    <property type="entry name" value="MONOACYLGLYCEROL LIPASE"/>
    <property type="match status" value="1"/>
</dbReference>
<dbReference type="InterPro" id="IPR000073">
    <property type="entry name" value="AB_hydrolase_1"/>
</dbReference>
<dbReference type="GO" id="GO:0016787">
    <property type="term" value="F:hydrolase activity"/>
    <property type="evidence" value="ECO:0007669"/>
    <property type="project" value="UniProtKB-KW"/>
</dbReference>
<feature type="domain" description="AB hydrolase-1" evidence="3">
    <location>
        <begin position="28"/>
        <end position="128"/>
    </location>
</feature>
<dbReference type="Proteomes" id="UP000494256">
    <property type="component" value="Unassembled WGS sequence"/>
</dbReference>
<sequence length="306" mass="35076">MKKDIREWSISFPWGKVAMVSYGNPEKPPILLLHGYMDSAATFIALLELLPDTYYYVGLDLPGHGKSDPYPPGILVSHLCGTEVVRGVVEHMKWNSFACISHSRGFFDGTFYNHFYPGKLIKMVHLDPAPTLSTYYYSHFRPLYWYMYFYDSSYNNYDSWINGTSRELTIDEAINLMVRNRSLTEEQAEVVLSRSLIRIGDDKFRMSWEPRMKKMPTVPLSEETLYTVITEHSPPVLIIEASDNKSDVEAKKFADDIIAKCRLMQPNWSSITVSGGHDVHITNPELIVPHIVQFLNGSGLHKRSKL</sequence>
<dbReference type="SUPFAM" id="SSF53474">
    <property type="entry name" value="alpha/beta-Hydrolases"/>
    <property type="match status" value="1"/>
</dbReference>
<name>A0A8S0ZFW4_ARCPL</name>
<dbReference type="OrthoDB" id="6915407at2759"/>
<organism evidence="4 5">
    <name type="scientific">Arctia plantaginis</name>
    <name type="common">Wood tiger moth</name>
    <name type="synonym">Phalaena plantaginis</name>
    <dbReference type="NCBI Taxonomy" id="874455"/>
    <lineage>
        <taxon>Eukaryota</taxon>
        <taxon>Metazoa</taxon>
        <taxon>Ecdysozoa</taxon>
        <taxon>Arthropoda</taxon>
        <taxon>Hexapoda</taxon>
        <taxon>Insecta</taxon>
        <taxon>Pterygota</taxon>
        <taxon>Neoptera</taxon>
        <taxon>Endopterygota</taxon>
        <taxon>Lepidoptera</taxon>
        <taxon>Glossata</taxon>
        <taxon>Ditrysia</taxon>
        <taxon>Noctuoidea</taxon>
        <taxon>Erebidae</taxon>
        <taxon>Arctiinae</taxon>
        <taxon>Arctia</taxon>
    </lineage>
</organism>
<dbReference type="Gene3D" id="3.40.50.1820">
    <property type="entry name" value="alpha/beta hydrolase"/>
    <property type="match status" value="1"/>
</dbReference>
<reference evidence="4 5" key="1">
    <citation type="submission" date="2020-04" db="EMBL/GenBank/DDBJ databases">
        <authorList>
            <person name="Wallbank WR R."/>
            <person name="Pardo Diaz C."/>
            <person name="Kozak K."/>
            <person name="Martin S."/>
            <person name="Jiggins C."/>
            <person name="Moest M."/>
            <person name="Warren A I."/>
            <person name="Byers J.R.P. K."/>
            <person name="Montejo-Kovacevich G."/>
            <person name="Yen C E."/>
        </authorList>
    </citation>
    <scope>NUCLEOTIDE SEQUENCE [LARGE SCALE GENOMIC DNA]</scope>
</reference>
<evidence type="ECO:0000313" key="5">
    <source>
        <dbReference type="Proteomes" id="UP000494256"/>
    </source>
</evidence>
<dbReference type="EMBL" id="CADEBD010000289">
    <property type="protein sequence ID" value="CAB3232218.1"/>
    <property type="molecule type" value="Genomic_DNA"/>
</dbReference>
<accession>A0A8S0ZFW4</accession>
<comment type="caution">
    <text evidence="4">The sequence shown here is derived from an EMBL/GenBank/DDBJ whole genome shotgun (WGS) entry which is preliminary data.</text>
</comment>
<evidence type="ECO:0000259" key="3">
    <source>
        <dbReference type="Pfam" id="PF00561"/>
    </source>
</evidence>
<dbReference type="GO" id="GO:0016020">
    <property type="term" value="C:membrane"/>
    <property type="evidence" value="ECO:0007669"/>
    <property type="project" value="TreeGrafter"/>
</dbReference>
<evidence type="ECO:0000313" key="4">
    <source>
        <dbReference type="EMBL" id="CAB3232218.1"/>
    </source>
</evidence>
<dbReference type="InterPro" id="IPR050266">
    <property type="entry name" value="AB_hydrolase_sf"/>
</dbReference>
<dbReference type="Pfam" id="PF00561">
    <property type="entry name" value="Abhydrolase_1"/>
    <property type="match status" value="1"/>
</dbReference>
<evidence type="ECO:0000256" key="1">
    <source>
        <dbReference type="ARBA" id="ARBA00008645"/>
    </source>
</evidence>
<gene>
    <name evidence="4" type="ORF">APLA_LOCUS5565</name>
</gene>
<comment type="similarity">
    <text evidence="1">Belongs to the AB hydrolase superfamily.</text>
</comment>
<protein>
    <recommendedName>
        <fullName evidence="3">AB hydrolase-1 domain-containing protein</fullName>
    </recommendedName>
</protein>
<proteinExistence type="inferred from homology"/>
<dbReference type="InterPro" id="IPR029058">
    <property type="entry name" value="AB_hydrolase_fold"/>
</dbReference>
<dbReference type="PANTHER" id="PTHR43798:SF14">
    <property type="entry name" value="SERINE HYDROLASE-LIKE PROTEIN DDB_G0286239"/>
    <property type="match status" value="1"/>
</dbReference>
<keyword evidence="2" id="KW-0378">Hydrolase</keyword>